<accession>A0A0S4UDS9</accession>
<sequence length="361" mass="39443">MCELTLRQRFWAIRVAGGLFAALSLQSCASAGDETAGGIAAAKAKQLETARQQARAPFSAGEIATREVRPTTLRDSGQPDTIGYLRHVDFRFDGGVGFLVNQLTLRLVPRRPGDPVWLDDVSSYALQPVSGTVRVTADHMAALFNTVVFARGPGNDPPLRRFAFALDDSTLTMHAEMRRRGAWVSIELRGPDMQRDPQTLVFHPNDVKVHGQDAGPLLDAAHIERADLLPVSTPAVQLIGSEIVMHVPALFPPPAIQLKLTAIRVAHDDLAMQFGDGAPPLPPLANTADARRPFILFRGGDVRFMRSMPMNTRIDIVVADPARPFVFNLYHYRREAAARGITRMDADGTLRVDLAPVPAVQ</sequence>
<dbReference type="AlphaFoldDB" id="A0A0S4UDS9"/>
<dbReference type="EMBL" id="LN899824">
    <property type="protein sequence ID" value="CUV28288.1"/>
    <property type="molecule type" value="Genomic_DNA"/>
</dbReference>
<dbReference type="PROSITE" id="PS51257">
    <property type="entry name" value="PROKAR_LIPOPROTEIN"/>
    <property type="match status" value="1"/>
</dbReference>
<organism evidence="2">
    <name type="scientific">Ralstonia solanacearum</name>
    <name type="common">Pseudomonas solanacearum</name>
    <dbReference type="NCBI Taxonomy" id="305"/>
    <lineage>
        <taxon>Bacteria</taxon>
        <taxon>Pseudomonadati</taxon>
        <taxon>Pseudomonadota</taxon>
        <taxon>Betaproteobacteria</taxon>
        <taxon>Burkholderiales</taxon>
        <taxon>Burkholderiaceae</taxon>
        <taxon>Ralstonia</taxon>
        <taxon>Ralstonia solanacearum species complex</taxon>
    </lineage>
</organism>
<evidence type="ECO:0000256" key="1">
    <source>
        <dbReference type="SAM" id="SignalP"/>
    </source>
</evidence>
<dbReference type="EMBL" id="LN899821">
    <property type="protein sequence ID" value="CUV19970.1"/>
    <property type="molecule type" value="Genomic_DNA"/>
</dbReference>
<proteinExistence type="predicted"/>
<evidence type="ECO:0000313" key="3">
    <source>
        <dbReference type="EMBL" id="CUV28288.1"/>
    </source>
</evidence>
<reference evidence="2" key="1">
    <citation type="submission" date="2015-10" db="EMBL/GenBank/DDBJ databases">
        <authorList>
            <person name="Gilbert D.G."/>
        </authorList>
    </citation>
    <scope>NUCLEOTIDE SEQUENCE</scope>
    <source>
        <strain evidence="2">Phyl III-seqv23</strain>
    </source>
</reference>
<keyword evidence="1" id="KW-0732">Signal</keyword>
<feature type="chain" id="PRO_5013467080" evidence="1">
    <location>
        <begin position="32"/>
        <end position="361"/>
    </location>
</feature>
<name>A0A0S4UDS9_RALSL</name>
<evidence type="ECO:0000313" key="2">
    <source>
        <dbReference type="EMBL" id="CUV19970.1"/>
    </source>
</evidence>
<feature type="signal peptide" evidence="1">
    <location>
        <begin position="1"/>
        <end position="31"/>
    </location>
</feature>
<gene>
    <name evidence="2" type="ORF">PSS4_v1_1290018</name>
    <name evidence="3" type="ORF">RUN1985_v1_190082</name>
</gene>
<protein>
    <submittedName>
        <fullName evidence="2">Uncharacterized protein</fullName>
    </submittedName>
</protein>